<reference evidence="2" key="2">
    <citation type="submission" date="2019-01" db="EMBL/GenBank/DDBJ databases">
        <title>Genome sequence of Desulfonema ishimotonii strain Tokyo 01.</title>
        <authorList>
            <person name="Fukui M."/>
        </authorList>
    </citation>
    <scope>NUCLEOTIDE SEQUENCE [LARGE SCALE GENOMIC DNA]</scope>
    <source>
        <strain evidence="2">Tokyo 01</strain>
    </source>
</reference>
<name>A0A401G155_9BACT</name>
<proteinExistence type="predicted"/>
<reference evidence="2" key="1">
    <citation type="submission" date="2017-11" db="EMBL/GenBank/DDBJ databases">
        <authorList>
            <person name="Watanabe M."/>
            <person name="Kojima H."/>
        </authorList>
    </citation>
    <scope>NUCLEOTIDE SEQUENCE [LARGE SCALE GENOMIC DNA]</scope>
    <source>
        <strain evidence="2">Tokyo 01</strain>
    </source>
</reference>
<dbReference type="Proteomes" id="UP000288096">
    <property type="component" value="Unassembled WGS sequence"/>
</dbReference>
<evidence type="ECO:0000313" key="2">
    <source>
        <dbReference type="Proteomes" id="UP000288096"/>
    </source>
</evidence>
<dbReference type="RefSeq" id="WP_124330077.1">
    <property type="nucleotide sequence ID" value="NZ_BEXT01000001.1"/>
</dbReference>
<comment type="caution">
    <text evidence="1">The sequence shown here is derived from an EMBL/GenBank/DDBJ whole genome shotgun (WGS) entry which is preliminary data.</text>
</comment>
<organism evidence="1 2">
    <name type="scientific">Desulfonema ishimotonii</name>
    <dbReference type="NCBI Taxonomy" id="45657"/>
    <lineage>
        <taxon>Bacteria</taxon>
        <taxon>Pseudomonadati</taxon>
        <taxon>Thermodesulfobacteriota</taxon>
        <taxon>Desulfobacteria</taxon>
        <taxon>Desulfobacterales</taxon>
        <taxon>Desulfococcaceae</taxon>
        <taxon>Desulfonema</taxon>
    </lineage>
</organism>
<gene>
    <name evidence="1" type="ORF">DENIS_3937</name>
</gene>
<keyword evidence="2" id="KW-1185">Reference proteome</keyword>
<dbReference type="AlphaFoldDB" id="A0A401G155"/>
<evidence type="ECO:0000313" key="1">
    <source>
        <dbReference type="EMBL" id="GBC62952.1"/>
    </source>
</evidence>
<protein>
    <submittedName>
        <fullName evidence="1">Uncharacterized protein</fullName>
    </submittedName>
</protein>
<accession>A0A401G155</accession>
<dbReference type="EMBL" id="BEXT01000001">
    <property type="protein sequence ID" value="GBC62952.1"/>
    <property type="molecule type" value="Genomic_DNA"/>
</dbReference>
<sequence length="89" mass="10420">MNTPKEAETRIRQASLSLDRLFIPIDELRHRAGLDYAEFDQALLRLARQEKIQLLHGDQRERCYADLLYVPGSVPDIPYVLIQWLEVMP</sequence>